<organism evidence="1 2">
    <name type="scientific">Catonella massiliensis</name>
    <dbReference type="NCBI Taxonomy" id="2799636"/>
    <lineage>
        <taxon>Bacteria</taxon>
        <taxon>Bacillati</taxon>
        <taxon>Bacillota</taxon>
        <taxon>Clostridia</taxon>
        <taxon>Lachnospirales</taxon>
        <taxon>Lachnospiraceae</taxon>
        <taxon>Catonella</taxon>
    </lineage>
</organism>
<evidence type="ECO:0000313" key="1">
    <source>
        <dbReference type="EMBL" id="MBK5897497.1"/>
    </source>
</evidence>
<keyword evidence="2" id="KW-1185">Reference proteome</keyword>
<evidence type="ECO:0000313" key="2">
    <source>
        <dbReference type="Proteomes" id="UP000604730"/>
    </source>
</evidence>
<reference evidence="1 2" key="1">
    <citation type="submission" date="2021-01" db="EMBL/GenBank/DDBJ databases">
        <title>Isolation and description of Catonella massiliensis sp. nov., a novel Catonella species, isolated from a stable periodontitis subject.</title>
        <authorList>
            <person name="Antezack A."/>
            <person name="Boxberger M."/>
            <person name="La Scola B."/>
            <person name="Monnet-Corti V."/>
        </authorList>
    </citation>
    <scope>NUCLEOTIDE SEQUENCE [LARGE SCALE GENOMIC DNA]</scope>
    <source>
        <strain evidence="1 2">Marseille-Q4567</strain>
    </source>
</reference>
<dbReference type="Proteomes" id="UP000604730">
    <property type="component" value="Unassembled WGS sequence"/>
</dbReference>
<name>A0ABS1J0A9_9FIRM</name>
<dbReference type="EMBL" id="JAEPRJ010000001">
    <property type="protein sequence ID" value="MBK5897497.1"/>
    <property type="molecule type" value="Genomic_DNA"/>
</dbReference>
<accession>A0ABS1J0A9</accession>
<dbReference type="RefSeq" id="WP_208428974.1">
    <property type="nucleotide sequence ID" value="NZ_JAEPRJ010000001.1"/>
</dbReference>
<protein>
    <submittedName>
        <fullName evidence="1">Uncharacterized protein</fullName>
    </submittedName>
</protein>
<proteinExistence type="predicted"/>
<sequence>MENWKIYGEGIVPKGIYSGNLFYKEGVKPIIELKSWNTGKIMFYVKFEFNQVYSVRVFEEGAALNEIFEDIVKFPPDRRINVIYEVEDGDYAKEVRKIVGKKLTGARIYQYVILTENYFFEVVSDSEPMITLIEEKAEKEIRIKYQDDYRQGEVDVIFKHLEEPVYMSKSGSFYEADVELTDGVYYYKYLGEDGLELIDKKNKDIFIDESGCWSVLTIDEDGVVEKEIESSATLTEYGISHKKMEVVPDKAESKVFDVSKDKEAVCLLSFNEIKGLHVVTVAWYNPSGELYKFAENDFGSYEEADDDKVMVRFWLNLAEIDEADFGNWTVRAFLDGEMIKEDNIVIFKNDTGKIDELC</sequence>
<gene>
    <name evidence="1" type="ORF">JJN12_06860</name>
</gene>
<comment type="caution">
    <text evidence="1">The sequence shown here is derived from an EMBL/GenBank/DDBJ whole genome shotgun (WGS) entry which is preliminary data.</text>
</comment>